<keyword evidence="1" id="KW-0805">Transcription regulation</keyword>
<dbReference type="PROSITE" id="PS01124">
    <property type="entry name" value="HTH_ARAC_FAMILY_2"/>
    <property type="match status" value="1"/>
</dbReference>
<organism evidence="5 6">
    <name type="scientific">Promicromonospora alba</name>
    <dbReference type="NCBI Taxonomy" id="1616110"/>
    <lineage>
        <taxon>Bacteria</taxon>
        <taxon>Bacillati</taxon>
        <taxon>Actinomycetota</taxon>
        <taxon>Actinomycetes</taxon>
        <taxon>Micrococcales</taxon>
        <taxon>Promicromonosporaceae</taxon>
        <taxon>Promicromonospora</taxon>
    </lineage>
</organism>
<sequence>MSARVRRSLLADGVTAEAAEELVSIMLAHLATAGRDGARREPPGALEQTRARMVTDRVHGAPFDQHSLGDLAAAVHLSPYHFLRAFTRAVGVTPHRYVAAVRAERLRRLLARDGATVASVAELAGIDPRHVRRLHRQELGIRRRP</sequence>
<comment type="caution">
    <text evidence="5">The sequence shown here is derived from an EMBL/GenBank/DDBJ whole genome shotgun (WGS) entry which is preliminary data.</text>
</comment>
<evidence type="ECO:0000256" key="1">
    <source>
        <dbReference type="ARBA" id="ARBA00023015"/>
    </source>
</evidence>
<evidence type="ECO:0000256" key="3">
    <source>
        <dbReference type="ARBA" id="ARBA00023163"/>
    </source>
</evidence>
<keyword evidence="3" id="KW-0804">Transcription</keyword>
<dbReference type="Pfam" id="PF12833">
    <property type="entry name" value="HTH_18"/>
    <property type="match status" value="1"/>
</dbReference>
<dbReference type="RefSeq" id="WP_377133676.1">
    <property type="nucleotide sequence ID" value="NZ_JBHSFI010000003.1"/>
</dbReference>
<dbReference type="InterPro" id="IPR009057">
    <property type="entry name" value="Homeodomain-like_sf"/>
</dbReference>
<name>A0ABV9HCI1_9MICO</name>
<reference evidence="6" key="1">
    <citation type="journal article" date="2019" name="Int. J. Syst. Evol. Microbiol.">
        <title>The Global Catalogue of Microorganisms (GCM) 10K type strain sequencing project: providing services to taxonomists for standard genome sequencing and annotation.</title>
        <authorList>
            <consortium name="The Broad Institute Genomics Platform"/>
            <consortium name="The Broad Institute Genome Sequencing Center for Infectious Disease"/>
            <person name="Wu L."/>
            <person name="Ma J."/>
        </authorList>
    </citation>
    <scope>NUCLEOTIDE SEQUENCE [LARGE SCALE GENOMIC DNA]</scope>
    <source>
        <strain evidence="6">CCUG 42722</strain>
    </source>
</reference>
<evidence type="ECO:0000313" key="6">
    <source>
        <dbReference type="Proteomes" id="UP001596011"/>
    </source>
</evidence>
<evidence type="ECO:0000259" key="4">
    <source>
        <dbReference type="PROSITE" id="PS01124"/>
    </source>
</evidence>
<dbReference type="Gene3D" id="1.10.10.60">
    <property type="entry name" value="Homeodomain-like"/>
    <property type="match status" value="1"/>
</dbReference>
<dbReference type="Proteomes" id="UP001596011">
    <property type="component" value="Unassembled WGS sequence"/>
</dbReference>
<dbReference type="InterPro" id="IPR018060">
    <property type="entry name" value="HTH_AraC"/>
</dbReference>
<dbReference type="SMART" id="SM00342">
    <property type="entry name" value="HTH_ARAC"/>
    <property type="match status" value="1"/>
</dbReference>
<gene>
    <name evidence="5" type="ORF">ACFO6V_07175</name>
</gene>
<dbReference type="EMBL" id="JBHSFI010000003">
    <property type="protein sequence ID" value="MFC4628007.1"/>
    <property type="molecule type" value="Genomic_DNA"/>
</dbReference>
<dbReference type="SUPFAM" id="SSF46689">
    <property type="entry name" value="Homeodomain-like"/>
    <property type="match status" value="1"/>
</dbReference>
<keyword evidence="2" id="KW-0238">DNA-binding</keyword>
<dbReference type="PANTHER" id="PTHR46796">
    <property type="entry name" value="HTH-TYPE TRANSCRIPTIONAL ACTIVATOR RHAS-RELATED"/>
    <property type="match status" value="1"/>
</dbReference>
<dbReference type="InterPro" id="IPR050204">
    <property type="entry name" value="AraC_XylS_family_regulators"/>
</dbReference>
<protein>
    <submittedName>
        <fullName evidence="5">Helix-turn-helix domain-containing protein</fullName>
    </submittedName>
</protein>
<keyword evidence="6" id="KW-1185">Reference proteome</keyword>
<proteinExistence type="predicted"/>
<feature type="domain" description="HTH araC/xylS-type" evidence="4">
    <location>
        <begin position="52"/>
        <end position="145"/>
    </location>
</feature>
<evidence type="ECO:0000256" key="2">
    <source>
        <dbReference type="ARBA" id="ARBA00023125"/>
    </source>
</evidence>
<evidence type="ECO:0000313" key="5">
    <source>
        <dbReference type="EMBL" id="MFC4628007.1"/>
    </source>
</evidence>
<accession>A0ABV9HCI1</accession>